<protein>
    <submittedName>
        <fullName evidence="1">Role in replication</fullName>
    </submittedName>
</protein>
<organism evidence="1 2">
    <name type="scientific">Streptococcus downei MFe28</name>
    <dbReference type="NCBI Taxonomy" id="764290"/>
    <lineage>
        <taxon>Bacteria</taxon>
        <taxon>Bacillati</taxon>
        <taxon>Bacillota</taxon>
        <taxon>Bacilli</taxon>
        <taxon>Lactobacillales</taxon>
        <taxon>Streptococcaceae</taxon>
        <taxon>Streptococcus</taxon>
    </lineage>
</organism>
<dbReference type="Proteomes" id="UP000254082">
    <property type="component" value="Unassembled WGS sequence"/>
</dbReference>
<dbReference type="RefSeq" id="WP_115325075.1">
    <property type="nucleotide sequence ID" value="NZ_UHFA01000002.1"/>
</dbReference>
<proteinExistence type="predicted"/>
<evidence type="ECO:0000313" key="1">
    <source>
        <dbReference type="EMBL" id="SUN36499.1"/>
    </source>
</evidence>
<keyword evidence="2" id="KW-1185">Reference proteome</keyword>
<sequence>MKASYKGKLIDVWRISQTAPYPNWVIDAFKKQCLTWLDKQNLQVLIPALDPNWASDSHFYGYGMYATAQVGDVIDHTNGRIITAERFDKAYRTIGDW</sequence>
<gene>
    <name evidence="1" type="ORF">NCTC11391_01507</name>
</gene>
<evidence type="ECO:0000313" key="2">
    <source>
        <dbReference type="Proteomes" id="UP000254082"/>
    </source>
</evidence>
<dbReference type="EMBL" id="UHFA01000002">
    <property type="protein sequence ID" value="SUN36499.1"/>
    <property type="molecule type" value="Genomic_DNA"/>
</dbReference>
<dbReference type="AlphaFoldDB" id="A0A380JF88"/>
<name>A0A380JF88_STRDO</name>
<accession>A0A380JF88</accession>
<dbReference type="OrthoDB" id="2146302at2"/>
<reference evidence="1 2" key="1">
    <citation type="submission" date="2018-06" db="EMBL/GenBank/DDBJ databases">
        <authorList>
            <consortium name="Pathogen Informatics"/>
            <person name="Doyle S."/>
        </authorList>
    </citation>
    <scope>NUCLEOTIDE SEQUENCE [LARGE SCALE GENOMIC DNA]</scope>
    <source>
        <strain evidence="2">NCTC 11391</strain>
    </source>
</reference>